<evidence type="ECO:0000313" key="1">
    <source>
        <dbReference type="EMBL" id="MEQ2467005.1"/>
    </source>
</evidence>
<accession>A0ABV1F0W4</accession>
<dbReference type="Proteomes" id="UP001465426">
    <property type="component" value="Unassembled WGS sequence"/>
</dbReference>
<protein>
    <submittedName>
        <fullName evidence="1">Uncharacterized protein</fullName>
    </submittedName>
</protein>
<organism evidence="1 2">
    <name type="scientific">Niallia hominis</name>
    <dbReference type="NCBI Taxonomy" id="3133173"/>
    <lineage>
        <taxon>Bacteria</taxon>
        <taxon>Bacillati</taxon>
        <taxon>Bacillota</taxon>
        <taxon>Bacilli</taxon>
        <taxon>Bacillales</taxon>
        <taxon>Bacillaceae</taxon>
        <taxon>Niallia</taxon>
    </lineage>
</organism>
<reference evidence="1 2" key="1">
    <citation type="submission" date="2024-03" db="EMBL/GenBank/DDBJ databases">
        <title>Human intestinal bacterial collection.</title>
        <authorList>
            <person name="Pauvert C."/>
            <person name="Hitch T.C.A."/>
            <person name="Clavel T."/>
        </authorList>
    </citation>
    <scope>NUCLEOTIDE SEQUENCE [LARGE SCALE GENOMIC DNA]</scope>
    <source>
        <strain evidence="1 2">CLA-SR-H024</strain>
    </source>
</reference>
<gene>
    <name evidence="1" type="ORF">WMO63_15220</name>
</gene>
<sequence length="70" mass="8247">MSKSEEEYLNEQTSKNYNPFFEAPDQKILAVDMFRGPYTGFLSDFDLNNPGNKLFTSEDKWKENLKRGKF</sequence>
<evidence type="ECO:0000313" key="2">
    <source>
        <dbReference type="Proteomes" id="UP001465426"/>
    </source>
</evidence>
<name>A0ABV1F0W4_9BACI</name>
<dbReference type="EMBL" id="JBBMFN010000040">
    <property type="protein sequence ID" value="MEQ2467005.1"/>
    <property type="molecule type" value="Genomic_DNA"/>
</dbReference>
<keyword evidence="2" id="KW-1185">Reference proteome</keyword>
<dbReference type="RefSeq" id="WP_154708515.1">
    <property type="nucleotide sequence ID" value="NZ_JBBMFN010000040.1"/>
</dbReference>
<comment type="caution">
    <text evidence="1">The sequence shown here is derived from an EMBL/GenBank/DDBJ whole genome shotgun (WGS) entry which is preliminary data.</text>
</comment>
<proteinExistence type="predicted"/>